<dbReference type="GO" id="GO:0043436">
    <property type="term" value="P:oxoacid metabolic process"/>
    <property type="evidence" value="ECO:0007669"/>
    <property type="project" value="UniProtKB-ARBA"/>
</dbReference>
<accession>A0A932MLW1</accession>
<dbReference type="InterPro" id="IPR015931">
    <property type="entry name" value="Acnase/IPM_dHydase_lsu_aba_1/3"/>
</dbReference>
<evidence type="ECO:0000259" key="6">
    <source>
        <dbReference type="Pfam" id="PF00330"/>
    </source>
</evidence>
<evidence type="ECO:0000313" key="8">
    <source>
        <dbReference type="Proteomes" id="UP000782312"/>
    </source>
</evidence>
<dbReference type="GO" id="GO:0051539">
    <property type="term" value="F:4 iron, 4 sulfur cluster binding"/>
    <property type="evidence" value="ECO:0007669"/>
    <property type="project" value="UniProtKB-KW"/>
</dbReference>
<sequence length="419" mass="45000">MGMTLTEKIMARASGLSVVKPGDIVYPEPDLATIHDLYVVEADRQLLQVGVERPWDPGRVLVCFDHDTIPQTVAIANRAKNIRDIVKRWGVRHFFDVGRGQGHVFPMELGLVKPGMLVLAYDIHVTNYGALGCLGLSLVFEFPAVLATGSHWFRVPETIRVELEGKFPPGVTVRDAAALIIKEIGPDEADYRMFEYGGSAIGDLGVDARVKLCNLPIEVGAKSAIVPFDSKASAWMEERGLGVHEPLASDLDAEYAAVHRFDLSRLEPMVAIPPRPEQVVPLRETLGIPVHAAYLGSCAADQYEDMAEAAAILKGRRVAPGVRMIVTPGSREVADRCIREGLMQIFVEAGALVGPPGCGPCAIGKGGPLADGETCIATVTRNDVGRMGSRKAEIYLSSAATVAASAVTGKITDPREFLG</sequence>
<dbReference type="AlphaFoldDB" id="A0A932MLW1"/>
<dbReference type="PANTHER" id="PTHR43822">
    <property type="entry name" value="HOMOACONITASE, MITOCHONDRIAL-RELATED"/>
    <property type="match status" value="1"/>
</dbReference>
<dbReference type="NCBIfam" id="TIGR01343">
    <property type="entry name" value="hacA_fam"/>
    <property type="match status" value="1"/>
</dbReference>
<dbReference type="GO" id="GO:0046872">
    <property type="term" value="F:metal ion binding"/>
    <property type="evidence" value="ECO:0007669"/>
    <property type="project" value="UniProtKB-KW"/>
</dbReference>
<name>A0A932MLW1_UNCTE</name>
<dbReference type="SUPFAM" id="SSF53732">
    <property type="entry name" value="Aconitase iron-sulfur domain"/>
    <property type="match status" value="1"/>
</dbReference>
<dbReference type="Gene3D" id="3.30.499.10">
    <property type="entry name" value="Aconitase, domain 3"/>
    <property type="match status" value="2"/>
</dbReference>
<evidence type="ECO:0000256" key="3">
    <source>
        <dbReference type="ARBA" id="ARBA00023004"/>
    </source>
</evidence>
<dbReference type="GO" id="GO:0008652">
    <property type="term" value="P:amino acid biosynthetic process"/>
    <property type="evidence" value="ECO:0007669"/>
    <property type="project" value="InterPro"/>
</dbReference>
<comment type="caution">
    <text evidence="7">The sequence shown here is derived from an EMBL/GenBank/DDBJ whole genome shotgun (WGS) entry which is preliminary data.</text>
</comment>
<proteinExistence type="predicted"/>
<dbReference type="InterPro" id="IPR036008">
    <property type="entry name" value="Aconitase_4Fe-4S_dom"/>
</dbReference>
<evidence type="ECO:0000256" key="2">
    <source>
        <dbReference type="ARBA" id="ARBA00022723"/>
    </source>
</evidence>
<dbReference type="EC" id="4.2.1.33" evidence="7"/>
<dbReference type="InterPro" id="IPR006251">
    <property type="entry name" value="Homoacnase/IPMdehydase_lsu"/>
</dbReference>
<evidence type="ECO:0000313" key="7">
    <source>
        <dbReference type="EMBL" id="MBI3126985.1"/>
    </source>
</evidence>
<dbReference type="Proteomes" id="UP000782312">
    <property type="component" value="Unassembled WGS sequence"/>
</dbReference>
<protein>
    <submittedName>
        <fullName evidence="7">3-isopropylmalate dehydratase large subunit</fullName>
        <ecNumber evidence="7">4.2.1.33</ecNumber>
    </submittedName>
</protein>
<gene>
    <name evidence="7" type="ORF">HYZ11_05205</name>
</gene>
<organism evidence="7 8">
    <name type="scientific">Tectimicrobiota bacterium</name>
    <dbReference type="NCBI Taxonomy" id="2528274"/>
    <lineage>
        <taxon>Bacteria</taxon>
        <taxon>Pseudomonadati</taxon>
        <taxon>Nitrospinota/Tectimicrobiota group</taxon>
        <taxon>Candidatus Tectimicrobiota</taxon>
    </lineage>
</organism>
<evidence type="ECO:0000256" key="4">
    <source>
        <dbReference type="ARBA" id="ARBA00023014"/>
    </source>
</evidence>
<keyword evidence="5 7" id="KW-0456">Lyase</keyword>
<keyword evidence="4" id="KW-0411">Iron-sulfur</keyword>
<dbReference type="InterPro" id="IPR050067">
    <property type="entry name" value="IPM_dehydratase_rel_enz"/>
</dbReference>
<keyword evidence="3" id="KW-0408">Iron</keyword>
<evidence type="ECO:0000256" key="1">
    <source>
        <dbReference type="ARBA" id="ARBA00022485"/>
    </source>
</evidence>
<dbReference type="PANTHER" id="PTHR43822:SF2">
    <property type="entry name" value="HOMOACONITASE, MITOCHONDRIAL"/>
    <property type="match status" value="1"/>
</dbReference>
<evidence type="ECO:0000256" key="5">
    <source>
        <dbReference type="ARBA" id="ARBA00023239"/>
    </source>
</evidence>
<dbReference type="InterPro" id="IPR001030">
    <property type="entry name" value="Acoase/IPM_deHydtase_lsu_aba"/>
</dbReference>
<reference evidence="7" key="1">
    <citation type="submission" date="2020-07" db="EMBL/GenBank/DDBJ databases">
        <title>Huge and variable diversity of episymbiotic CPR bacteria and DPANN archaea in groundwater ecosystems.</title>
        <authorList>
            <person name="He C.Y."/>
            <person name="Keren R."/>
            <person name="Whittaker M."/>
            <person name="Farag I.F."/>
            <person name="Doudna J."/>
            <person name="Cate J.H.D."/>
            <person name="Banfield J.F."/>
        </authorList>
    </citation>
    <scope>NUCLEOTIDE SEQUENCE</scope>
    <source>
        <strain evidence="7">NC_groundwater_763_Ag_S-0.2um_68_21</strain>
    </source>
</reference>
<dbReference type="Pfam" id="PF00330">
    <property type="entry name" value="Aconitase"/>
    <property type="match status" value="1"/>
</dbReference>
<feature type="domain" description="Aconitase/3-isopropylmalate dehydratase large subunit alpha/beta/alpha" evidence="6">
    <location>
        <begin position="25"/>
        <end position="409"/>
    </location>
</feature>
<dbReference type="NCBIfam" id="NF001614">
    <property type="entry name" value="PRK00402.1"/>
    <property type="match status" value="1"/>
</dbReference>
<dbReference type="GO" id="GO:0003861">
    <property type="term" value="F:3-isopropylmalate dehydratase activity"/>
    <property type="evidence" value="ECO:0007669"/>
    <property type="project" value="UniProtKB-EC"/>
</dbReference>
<keyword evidence="1" id="KW-0004">4Fe-4S</keyword>
<dbReference type="EMBL" id="JACPUR010000013">
    <property type="protein sequence ID" value="MBI3126985.1"/>
    <property type="molecule type" value="Genomic_DNA"/>
</dbReference>
<keyword evidence="2" id="KW-0479">Metal-binding</keyword>